<organism evidence="4 5">
    <name type="scientific">Paraburkholderia tagetis</name>
    <dbReference type="NCBI Taxonomy" id="2913261"/>
    <lineage>
        <taxon>Bacteria</taxon>
        <taxon>Pseudomonadati</taxon>
        <taxon>Pseudomonadota</taxon>
        <taxon>Betaproteobacteria</taxon>
        <taxon>Burkholderiales</taxon>
        <taxon>Burkholderiaceae</taxon>
        <taxon>Paraburkholderia</taxon>
    </lineage>
</organism>
<dbReference type="RefSeq" id="WP_238466843.1">
    <property type="nucleotide sequence ID" value="NZ_JAKLJA010000029.1"/>
</dbReference>
<evidence type="ECO:0000313" key="5">
    <source>
        <dbReference type="Proteomes" id="UP001139308"/>
    </source>
</evidence>
<name>A0A9X1RT97_9BURK</name>
<comment type="caution">
    <text evidence="4">The sequence shown here is derived from an EMBL/GenBank/DDBJ whole genome shotgun (WGS) entry which is preliminary data.</text>
</comment>
<evidence type="ECO:0000256" key="1">
    <source>
        <dbReference type="ARBA" id="ARBA00006499"/>
    </source>
</evidence>
<feature type="domain" description="Phospholipase/carboxylesterase/thioesterase" evidence="3">
    <location>
        <begin position="21"/>
        <end position="216"/>
    </location>
</feature>
<gene>
    <name evidence="4" type="ORF">L5014_26925</name>
</gene>
<proteinExistence type="inferred from homology"/>
<comment type="similarity">
    <text evidence="1">Belongs to the AB hydrolase superfamily. AB hydrolase 2 family.</text>
</comment>
<dbReference type="SUPFAM" id="SSF53474">
    <property type="entry name" value="alpha/beta-Hydrolases"/>
    <property type="match status" value="1"/>
</dbReference>
<dbReference type="InterPro" id="IPR029058">
    <property type="entry name" value="AB_hydrolase_fold"/>
</dbReference>
<sequence>MDILHNDIPSGLSFRLRPAAGQAAARLFLLHGVGGNETNLMPLAQALDSRLELVFVRGPLSLGPGQHAWFHVRFSAQGPVINAGQADESRTRLRELVRSLARADAPVARPAVMAGFSQGGILSASVALSAPEDVSRFAILSGRILPEIEPHLASPDRLAQVSAFIAHGQHDDKLPVSFAGHADNWLTRLGVVHDTRLYPVGHTLSADIASDFSSWIHQQINLD</sequence>
<reference evidence="4" key="1">
    <citation type="submission" date="2022-01" db="EMBL/GenBank/DDBJ databases">
        <title>Genome sequence and assembly of Parabukholderia sp. RG36.</title>
        <authorList>
            <person name="Chhetri G."/>
        </authorList>
    </citation>
    <scope>NUCLEOTIDE SEQUENCE</scope>
    <source>
        <strain evidence="4">RG36</strain>
    </source>
</reference>
<evidence type="ECO:0000313" key="4">
    <source>
        <dbReference type="EMBL" id="MCG5076935.1"/>
    </source>
</evidence>
<dbReference type="Pfam" id="PF02230">
    <property type="entry name" value="Abhydrolase_2"/>
    <property type="match status" value="1"/>
</dbReference>
<evidence type="ECO:0000259" key="3">
    <source>
        <dbReference type="Pfam" id="PF02230"/>
    </source>
</evidence>
<dbReference type="InterPro" id="IPR050565">
    <property type="entry name" value="LYPA1-2/EST-like"/>
</dbReference>
<dbReference type="PANTHER" id="PTHR10655">
    <property type="entry name" value="LYSOPHOSPHOLIPASE-RELATED"/>
    <property type="match status" value="1"/>
</dbReference>
<dbReference type="EMBL" id="JAKLJA010000029">
    <property type="protein sequence ID" value="MCG5076935.1"/>
    <property type="molecule type" value="Genomic_DNA"/>
</dbReference>
<dbReference type="Gene3D" id="3.40.50.1820">
    <property type="entry name" value="alpha/beta hydrolase"/>
    <property type="match status" value="1"/>
</dbReference>
<dbReference type="Proteomes" id="UP001139308">
    <property type="component" value="Unassembled WGS sequence"/>
</dbReference>
<evidence type="ECO:0000256" key="2">
    <source>
        <dbReference type="ARBA" id="ARBA00022801"/>
    </source>
</evidence>
<dbReference type="PANTHER" id="PTHR10655:SF17">
    <property type="entry name" value="LYSOPHOSPHOLIPASE-LIKE PROTEIN 1"/>
    <property type="match status" value="1"/>
</dbReference>
<dbReference type="AlphaFoldDB" id="A0A9X1RT97"/>
<dbReference type="GO" id="GO:0016787">
    <property type="term" value="F:hydrolase activity"/>
    <property type="evidence" value="ECO:0007669"/>
    <property type="project" value="UniProtKB-KW"/>
</dbReference>
<dbReference type="InterPro" id="IPR003140">
    <property type="entry name" value="PLipase/COase/thioEstase"/>
</dbReference>
<accession>A0A9X1RT97</accession>
<keyword evidence="2" id="KW-0378">Hydrolase</keyword>
<protein>
    <submittedName>
        <fullName evidence="4">Phospholipase</fullName>
    </submittedName>
</protein>
<keyword evidence="5" id="KW-1185">Reference proteome</keyword>